<comment type="caution">
    <text evidence="2">The sequence shown here is derived from an EMBL/GenBank/DDBJ whole genome shotgun (WGS) entry which is preliminary data.</text>
</comment>
<sequence>MDMEGIPDSDSAKRRTPRLSAGKEPHFAAPVGETIWVPLRPFPWRAGHSSGNPRRA</sequence>
<dbReference type="Proteomes" id="UP001575652">
    <property type="component" value="Unassembled WGS sequence"/>
</dbReference>
<keyword evidence="3" id="KW-1185">Reference proteome</keyword>
<dbReference type="RefSeq" id="WP_373971505.1">
    <property type="nucleotide sequence ID" value="NZ_JBHDLJ010000004.1"/>
</dbReference>
<proteinExistence type="predicted"/>
<organism evidence="2 3">
    <name type="scientific">Arthrobacter halodurans</name>
    <dbReference type="NCBI Taxonomy" id="516699"/>
    <lineage>
        <taxon>Bacteria</taxon>
        <taxon>Bacillati</taxon>
        <taxon>Actinomycetota</taxon>
        <taxon>Actinomycetes</taxon>
        <taxon>Micrococcales</taxon>
        <taxon>Micrococcaceae</taxon>
        <taxon>Arthrobacter</taxon>
    </lineage>
</organism>
<reference evidence="2 3" key="1">
    <citation type="submission" date="2024-09" db="EMBL/GenBank/DDBJ databases">
        <authorList>
            <person name="Salinas-Garcia M.A."/>
            <person name="Prieme A."/>
        </authorList>
    </citation>
    <scope>NUCLEOTIDE SEQUENCE [LARGE SCALE GENOMIC DNA]</scope>
    <source>
        <strain evidence="2 3">DSM 21081</strain>
    </source>
</reference>
<evidence type="ECO:0000256" key="1">
    <source>
        <dbReference type="SAM" id="MobiDB-lite"/>
    </source>
</evidence>
<dbReference type="EMBL" id="JBHDLJ010000004">
    <property type="protein sequence ID" value="MFB0834337.1"/>
    <property type="molecule type" value="Genomic_DNA"/>
</dbReference>
<protein>
    <submittedName>
        <fullName evidence="2">Uncharacterized protein</fullName>
    </submittedName>
</protein>
<gene>
    <name evidence="2" type="ORF">ACETWP_07040</name>
</gene>
<evidence type="ECO:0000313" key="3">
    <source>
        <dbReference type="Proteomes" id="UP001575652"/>
    </source>
</evidence>
<evidence type="ECO:0000313" key="2">
    <source>
        <dbReference type="EMBL" id="MFB0834337.1"/>
    </source>
</evidence>
<accession>A0ABV4UPZ9</accession>
<name>A0ABV4UPZ9_9MICC</name>
<feature type="region of interest" description="Disordered" evidence="1">
    <location>
        <begin position="1"/>
        <end position="26"/>
    </location>
</feature>